<feature type="non-terminal residue" evidence="1">
    <location>
        <position position="33"/>
    </location>
</feature>
<reference evidence="1" key="1">
    <citation type="submission" date="2016-05" db="EMBL/GenBank/DDBJ databases">
        <authorList>
            <person name="Lavstsen T."/>
            <person name="Jespersen J.S."/>
        </authorList>
    </citation>
    <scope>NUCLEOTIDE SEQUENCE</scope>
    <source>
        <tissue evidence="1">Brain</tissue>
    </source>
</reference>
<organism evidence="1">
    <name type="scientific">Nothobranchius korthausae</name>
    <dbReference type="NCBI Taxonomy" id="1143690"/>
    <lineage>
        <taxon>Eukaryota</taxon>
        <taxon>Metazoa</taxon>
        <taxon>Chordata</taxon>
        <taxon>Craniata</taxon>
        <taxon>Vertebrata</taxon>
        <taxon>Euteleostomi</taxon>
        <taxon>Actinopterygii</taxon>
        <taxon>Neopterygii</taxon>
        <taxon>Teleostei</taxon>
        <taxon>Neoteleostei</taxon>
        <taxon>Acanthomorphata</taxon>
        <taxon>Ovalentaria</taxon>
        <taxon>Atherinomorphae</taxon>
        <taxon>Cyprinodontiformes</taxon>
        <taxon>Nothobranchiidae</taxon>
        <taxon>Nothobranchius</taxon>
    </lineage>
</organism>
<feature type="non-terminal residue" evidence="1">
    <location>
        <position position="1"/>
    </location>
</feature>
<reference evidence="1" key="2">
    <citation type="submission" date="2016-06" db="EMBL/GenBank/DDBJ databases">
        <title>The genome of a short-lived fish provides insights into sex chromosome evolution and the genetic control of aging.</title>
        <authorList>
            <person name="Reichwald K."/>
            <person name="Felder M."/>
            <person name="Petzold A."/>
            <person name="Koch P."/>
            <person name="Groth M."/>
            <person name="Platzer M."/>
        </authorList>
    </citation>
    <scope>NUCLEOTIDE SEQUENCE</scope>
    <source>
        <tissue evidence="1">Brain</tissue>
    </source>
</reference>
<dbReference type="EMBL" id="HAEC01013392">
    <property type="protein sequence ID" value="SBQ81609.1"/>
    <property type="molecule type" value="Transcribed_RNA"/>
</dbReference>
<accession>A0A1A8HEH0</accession>
<protein>
    <submittedName>
        <fullName evidence="1">Uncharacterized protein</fullName>
    </submittedName>
</protein>
<proteinExistence type="predicted"/>
<name>A0A1A8HEH0_9TELE</name>
<dbReference type="AlphaFoldDB" id="A0A1A8HEH0"/>
<gene>
    <name evidence="1" type="primary">Nfu_g_1_004879</name>
</gene>
<sequence length="33" mass="3503">LAAILVHLFQLSSNHNSLTLSSTSFAIFGLSGR</sequence>
<evidence type="ECO:0000313" key="1">
    <source>
        <dbReference type="EMBL" id="SBQ81609.1"/>
    </source>
</evidence>